<organism evidence="1 2">
    <name type="scientific">Lichtheimia ornata</name>
    <dbReference type="NCBI Taxonomy" id="688661"/>
    <lineage>
        <taxon>Eukaryota</taxon>
        <taxon>Fungi</taxon>
        <taxon>Fungi incertae sedis</taxon>
        <taxon>Mucoromycota</taxon>
        <taxon>Mucoromycotina</taxon>
        <taxon>Mucoromycetes</taxon>
        <taxon>Mucorales</taxon>
        <taxon>Lichtheimiaceae</taxon>
        <taxon>Lichtheimia</taxon>
    </lineage>
</organism>
<keyword evidence="2" id="KW-1185">Reference proteome</keyword>
<proteinExistence type="predicted"/>
<dbReference type="Proteomes" id="UP001234581">
    <property type="component" value="Unassembled WGS sequence"/>
</dbReference>
<dbReference type="EMBL" id="JARTCD010000058">
    <property type="protein sequence ID" value="KAJ8654633.1"/>
    <property type="molecule type" value="Genomic_DNA"/>
</dbReference>
<sequence length="214" mass="23351">MKEIKAVATGVKVSFTKGRILKVKGPKRKVDHLVEFMQQLVVVANPSPLSAAKPERLHCSVAKTQGEWGVEEVDDIALHIATVTNNPADFSLQQTCLYQLLDVAPAGSKSPAHKLIDQLQDALRGVSGLVMKTTPHVTILSRKSTKSRQQQQASNNTIQDPLSFTLPVRLDDAFQQAVLMCERSKEMAARNIVIKAMEANGVCEDSSVGLKLLL</sequence>
<evidence type="ECO:0000313" key="1">
    <source>
        <dbReference type="EMBL" id="KAJ8654633.1"/>
    </source>
</evidence>
<accession>A0AAD7UVZ4</accession>
<protein>
    <submittedName>
        <fullName evidence="1">Uncharacterized protein</fullName>
    </submittedName>
</protein>
<dbReference type="GeneID" id="83217089"/>
<name>A0AAD7UVZ4_9FUNG</name>
<reference evidence="1 2" key="1">
    <citation type="submission" date="2023-03" db="EMBL/GenBank/DDBJ databases">
        <title>Genome sequence of Lichtheimia ornata CBS 291.66.</title>
        <authorList>
            <person name="Mohabir J.T."/>
            <person name="Shea T.P."/>
            <person name="Kurbessoian T."/>
            <person name="Berby B."/>
            <person name="Fontaine J."/>
            <person name="Livny J."/>
            <person name="Gnirke A."/>
            <person name="Stajich J.E."/>
            <person name="Cuomo C.A."/>
        </authorList>
    </citation>
    <scope>NUCLEOTIDE SEQUENCE [LARGE SCALE GENOMIC DNA]</scope>
    <source>
        <strain evidence="1">CBS 291.66</strain>
    </source>
</reference>
<evidence type="ECO:0000313" key="2">
    <source>
        <dbReference type="Proteomes" id="UP001234581"/>
    </source>
</evidence>
<comment type="caution">
    <text evidence="1">The sequence shown here is derived from an EMBL/GenBank/DDBJ whole genome shotgun (WGS) entry which is preliminary data.</text>
</comment>
<dbReference type="AlphaFoldDB" id="A0AAD7UVZ4"/>
<gene>
    <name evidence="1" type="ORF">O0I10_009684</name>
</gene>
<dbReference type="RefSeq" id="XP_058339547.1">
    <property type="nucleotide sequence ID" value="XM_058489671.1"/>
</dbReference>